<dbReference type="Proteomes" id="UP000005222">
    <property type="component" value="Chromosome N"/>
</dbReference>
<dbReference type="InterPro" id="IPR013520">
    <property type="entry name" value="Ribonucl_H"/>
</dbReference>
<dbReference type="eggNOG" id="KOG3242">
    <property type="taxonomic scope" value="Eukaryota"/>
</dbReference>
<dbReference type="Pfam" id="PF00929">
    <property type="entry name" value="RNase_T"/>
    <property type="match status" value="1"/>
</dbReference>
<keyword evidence="4" id="KW-0269">Exonuclease</keyword>
<proteinExistence type="inferred from homology"/>
<dbReference type="AlphaFoldDB" id="G8Y0N3"/>
<gene>
    <name evidence="6" type="primary">Piso0_004872</name>
    <name evidence="6" type="ORF">GNLVRS01_PISO0N02961g</name>
</gene>
<dbReference type="HOGENOM" id="CLU_064761_0_1_1"/>
<dbReference type="EMBL" id="FO082046">
    <property type="protein sequence ID" value="CCE86386.1"/>
    <property type="molecule type" value="Genomic_DNA"/>
</dbReference>
<dbReference type="InterPro" id="IPR036397">
    <property type="entry name" value="RNaseH_sf"/>
</dbReference>
<evidence type="ECO:0000313" key="6">
    <source>
        <dbReference type="EMBL" id="CCE86386.1"/>
    </source>
</evidence>
<evidence type="ECO:0000256" key="2">
    <source>
        <dbReference type="ARBA" id="ARBA00022722"/>
    </source>
</evidence>
<evidence type="ECO:0000256" key="4">
    <source>
        <dbReference type="ARBA" id="ARBA00022839"/>
    </source>
</evidence>
<sequence length="287" mass="32944">MLSRVCRRSRISSPFIRTRAFTMAESEQSTKRVKLEQSDNSKKIVTTQITTKKTDEKRLDNNPVEGGNAIQNEMRKILKAKTPIWKPVVWIDCEMTGLNVLEDHIIEICCIITDGNFNIIDPEGFEATVYYPKETLDAMNEWCVNQHGKSGLTAKILDDPSSTLQIVESNLLEYIKKYVEPNKAVMAGNSVYMDKIFMMREFPKVTDYLHYRLIDVSSIMEVGYRHNPELMKVFPRKKGNHTAKSDILESIGQLKWYIKHYLKNEGETRGVIDSLKPAVEAETNTES</sequence>
<evidence type="ECO:0000259" key="5">
    <source>
        <dbReference type="SMART" id="SM00479"/>
    </source>
</evidence>
<dbReference type="PANTHER" id="PTHR11046">
    <property type="entry name" value="OLIGORIBONUCLEASE, MITOCHONDRIAL"/>
    <property type="match status" value="1"/>
</dbReference>
<accession>G8Y0N3</accession>
<keyword evidence="2" id="KW-0540">Nuclease</keyword>
<evidence type="ECO:0000313" key="7">
    <source>
        <dbReference type="Proteomes" id="UP000005222"/>
    </source>
</evidence>
<dbReference type="InterPro" id="IPR022894">
    <property type="entry name" value="Oligoribonuclease"/>
</dbReference>
<dbReference type="FunFam" id="3.30.420.10:FF:000003">
    <property type="entry name" value="Oligoribonuclease"/>
    <property type="match status" value="1"/>
</dbReference>
<dbReference type="FunCoup" id="G8Y0N3">
    <property type="interactions" value="1255"/>
</dbReference>
<reference evidence="6 7" key="1">
    <citation type="journal article" date="2012" name="G3 (Bethesda)">
        <title>Pichia sorbitophila, an interspecies yeast hybrid reveals early steps of genome resolution following polyploidization.</title>
        <authorList>
            <person name="Leh Louis V."/>
            <person name="Despons L."/>
            <person name="Friedrich A."/>
            <person name="Martin T."/>
            <person name="Durrens P."/>
            <person name="Casaregola S."/>
            <person name="Neuveglise C."/>
            <person name="Fairhead C."/>
            <person name="Marck C."/>
            <person name="Cruz J.A."/>
            <person name="Straub M.L."/>
            <person name="Kugler V."/>
            <person name="Sacerdot C."/>
            <person name="Uzunov Z."/>
            <person name="Thierry A."/>
            <person name="Weiss S."/>
            <person name="Bleykasten C."/>
            <person name="De Montigny J."/>
            <person name="Jacques N."/>
            <person name="Jung P."/>
            <person name="Lemaire M."/>
            <person name="Mallet S."/>
            <person name="Morel G."/>
            <person name="Richard G.F."/>
            <person name="Sarkar A."/>
            <person name="Savel G."/>
            <person name="Schacherer J."/>
            <person name="Seret M.L."/>
            <person name="Talla E."/>
            <person name="Samson G."/>
            <person name="Jubin C."/>
            <person name="Poulain J."/>
            <person name="Vacherie B."/>
            <person name="Barbe V."/>
            <person name="Pelletier E."/>
            <person name="Sherman D.J."/>
            <person name="Westhof E."/>
            <person name="Weissenbach J."/>
            <person name="Baret P.V."/>
            <person name="Wincker P."/>
            <person name="Gaillardin C."/>
            <person name="Dujon B."/>
            <person name="Souciet J.L."/>
        </authorList>
    </citation>
    <scope>NUCLEOTIDE SEQUENCE [LARGE SCALE GENOMIC DNA]</scope>
    <source>
        <strain evidence="7">ATCC MYA-4447 / BCRC 22081 / CBS 7064 / NBRC 10061 / NRRL Y-12695</strain>
    </source>
</reference>
<dbReference type="PANTHER" id="PTHR11046:SF0">
    <property type="entry name" value="OLIGORIBONUCLEASE, MITOCHONDRIAL"/>
    <property type="match status" value="1"/>
</dbReference>
<dbReference type="OrthoDB" id="270189at2759"/>
<dbReference type="GO" id="GO:0000175">
    <property type="term" value="F:3'-5'-RNA exonuclease activity"/>
    <property type="evidence" value="ECO:0007669"/>
    <property type="project" value="InterPro"/>
</dbReference>
<protein>
    <submittedName>
        <fullName evidence="6">Piso0_004872 protein</fullName>
    </submittedName>
</protein>
<dbReference type="InterPro" id="IPR012337">
    <property type="entry name" value="RNaseH-like_sf"/>
</dbReference>
<name>G8Y0N3_PICSO</name>
<keyword evidence="7" id="KW-1185">Reference proteome</keyword>
<dbReference type="CDD" id="cd06135">
    <property type="entry name" value="Orn"/>
    <property type="match status" value="1"/>
</dbReference>
<dbReference type="SUPFAM" id="SSF53098">
    <property type="entry name" value="Ribonuclease H-like"/>
    <property type="match status" value="1"/>
</dbReference>
<dbReference type="GO" id="GO:0005739">
    <property type="term" value="C:mitochondrion"/>
    <property type="evidence" value="ECO:0007669"/>
    <property type="project" value="TreeGrafter"/>
</dbReference>
<dbReference type="Gene3D" id="3.30.420.10">
    <property type="entry name" value="Ribonuclease H-like superfamily/Ribonuclease H"/>
    <property type="match status" value="1"/>
</dbReference>
<dbReference type="NCBIfam" id="NF003765">
    <property type="entry name" value="PRK05359.1"/>
    <property type="match status" value="1"/>
</dbReference>
<evidence type="ECO:0000256" key="3">
    <source>
        <dbReference type="ARBA" id="ARBA00022801"/>
    </source>
</evidence>
<dbReference type="OMA" id="DNCYESV"/>
<evidence type="ECO:0000256" key="1">
    <source>
        <dbReference type="ARBA" id="ARBA00009921"/>
    </source>
</evidence>
<dbReference type="InParanoid" id="G8Y0N3"/>
<dbReference type="GO" id="GO:0003676">
    <property type="term" value="F:nucleic acid binding"/>
    <property type="evidence" value="ECO:0007669"/>
    <property type="project" value="InterPro"/>
</dbReference>
<organism evidence="6 7">
    <name type="scientific">Pichia sorbitophila (strain ATCC MYA-4447 / BCRC 22081 / CBS 7064 / NBRC 10061 / NRRL Y-12695)</name>
    <name type="common">Hybrid yeast</name>
    <dbReference type="NCBI Taxonomy" id="559304"/>
    <lineage>
        <taxon>Eukaryota</taxon>
        <taxon>Fungi</taxon>
        <taxon>Dikarya</taxon>
        <taxon>Ascomycota</taxon>
        <taxon>Saccharomycotina</taxon>
        <taxon>Pichiomycetes</taxon>
        <taxon>Debaryomycetaceae</taxon>
        <taxon>Millerozyma</taxon>
    </lineage>
</organism>
<dbReference type="STRING" id="559304.G8Y0N3"/>
<comment type="similarity">
    <text evidence="1">Belongs to the oligoribonuclease family.</text>
</comment>
<feature type="domain" description="Exonuclease" evidence="5">
    <location>
        <begin position="87"/>
        <end position="263"/>
    </location>
</feature>
<dbReference type="SMART" id="SM00479">
    <property type="entry name" value="EXOIII"/>
    <property type="match status" value="1"/>
</dbReference>
<keyword evidence="3" id="KW-0378">Hydrolase</keyword>